<dbReference type="SUPFAM" id="SSF47459">
    <property type="entry name" value="HLH, helix-loop-helix DNA-binding domain"/>
    <property type="match status" value="1"/>
</dbReference>
<feature type="domain" description="BHLH" evidence="2">
    <location>
        <begin position="30"/>
        <end position="79"/>
    </location>
</feature>
<sequence length="183" mass="20680">MSPNKQQMQTTERKRGRPAGKNRIPLTQDERRFRNAFLERERRASTAKAMVELAEALECDPNISRADLLAEAISYIQRMSKGPMETISQLTDTNSSLEFQITKLKTELKDRGVCRKGNVAESSNASLRPKKKGKGKGERNRRECPDSDFGVMDIGSDDEDLRSKSLSDLQREYLGDVVSLIKD</sequence>
<feature type="region of interest" description="Disordered" evidence="1">
    <location>
        <begin position="1"/>
        <end position="30"/>
    </location>
</feature>
<organism evidence="3 4">
    <name type="scientific">Galleria mellonella</name>
    <name type="common">Greater wax moth</name>
    <dbReference type="NCBI Taxonomy" id="7137"/>
    <lineage>
        <taxon>Eukaryota</taxon>
        <taxon>Metazoa</taxon>
        <taxon>Ecdysozoa</taxon>
        <taxon>Arthropoda</taxon>
        <taxon>Hexapoda</taxon>
        <taxon>Insecta</taxon>
        <taxon>Pterygota</taxon>
        <taxon>Neoptera</taxon>
        <taxon>Endopterygota</taxon>
        <taxon>Lepidoptera</taxon>
        <taxon>Glossata</taxon>
        <taxon>Ditrysia</taxon>
        <taxon>Pyraloidea</taxon>
        <taxon>Pyralidae</taxon>
        <taxon>Galleriinae</taxon>
        <taxon>Galleria</taxon>
    </lineage>
</organism>
<dbReference type="Gene3D" id="4.10.280.10">
    <property type="entry name" value="Helix-loop-helix DNA-binding domain"/>
    <property type="match status" value="1"/>
</dbReference>
<evidence type="ECO:0000259" key="2">
    <source>
        <dbReference type="PROSITE" id="PS50888"/>
    </source>
</evidence>
<dbReference type="PROSITE" id="PS50888">
    <property type="entry name" value="BHLH"/>
    <property type="match status" value="1"/>
</dbReference>
<dbReference type="Proteomes" id="UP001652740">
    <property type="component" value="Unplaced"/>
</dbReference>
<dbReference type="GeneID" id="128201946"/>
<feature type="compositionally biased region" description="Polar residues" evidence="1">
    <location>
        <begin position="1"/>
        <end position="10"/>
    </location>
</feature>
<reference evidence="4" key="1">
    <citation type="submission" date="2025-08" db="UniProtKB">
        <authorList>
            <consortium name="RefSeq"/>
        </authorList>
    </citation>
    <scope>IDENTIFICATION</scope>
    <source>
        <tissue evidence="4">Whole larvae</tissue>
    </source>
</reference>
<gene>
    <name evidence="4" type="primary">LOC128201946</name>
</gene>
<feature type="compositionally biased region" description="Basic and acidic residues" evidence="1">
    <location>
        <begin position="135"/>
        <end position="145"/>
    </location>
</feature>
<evidence type="ECO:0000256" key="1">
    <source>
        <dbReference type="SAM" id="MobiDB-lite"/>
    </source>
</evidence>
<evidence type="ECO:0000313" key="4">
    <source>
        <dbReference type="RefSeq" id="XP_052756387.1"/>
    </source>
</evidence>
<proteinExistence type="predicted"/>
<keyword evidence="3" id="KW-1185">Reference proteome</keyword>
<dbReference type="RefSeq" id="XP_052756387.1">
    <property type="nucleotide sequence ID" value="XM_052900427.1"/>
</dbReference>
<protein>
    <submittedName>
        <fullName evidence="4">Uncharacterized protein LOC128201946</fullName>
    </submittedName>
</protein>
<dbReference type="InterPro" id="IPR036638">
    <property type="entry name" value="HLH_DNA-bd_sf"/>
</dbReference>
<accession>A0ABM3MYF5</accession>
<feature type="region of interest" description="Disordered" evidence="1">
    <location>
        <begin position="121"/>
        <end position="160"/>
    </location>
</feature>
<dbReference type="InterPro" id="IPR011598">
    <property type="entry name" value="bHLH_dom"/>
</dbReference>
<evidence type="ECO:0000313" key="3">
    <source>
        <dbReference type="Proteomes" id="UP001652740"/>
    </source>
</evidence>
<name>A0ABM3MYF5_GALME</name>